<name>A0AAE1LK81_9NEOP</name>
<dbReference type="Proteomes" id="UP001219518">
    <property type="component" value="Unassembled WGS sequence"/>
</dbReference>
<comment type="caution">
    <text evidence="2">The sequence shown here is derived from an EMBL/GenBank/DDBJ whole genome shotgun (WGS) entry which is preliminary data.</text>
</comment>
<sequence>ALHDRRRSPLCFAPRAPRRAPPRTCSRTDITSPSAADDAHLMQRCRGGAPAPGRGSGRPGGHEAPSSRAGSSRSWARAAPAPARGRERAASAPHPL</sequence>
<feature type="compositionally biased region" description="Polar residues" evidence="1">
    <location>
        <begin position="25"/>
        <end position="34"/>
    </location>
</feature>
<feature type="compositionally biased region" description="Low complexity" evidence="1">
    <location>
        <begin position="63"/>
        <end position="83"/>
    </location>
</feature>
<dbReference type="GO" id="GO:0003743">
    <property type="term" value="F:translation initiation factor activity"/>
    <property type="evidence" value="ECO:0007669"/>
    <property type="project" value="UniProtKB-KW"/>
</dbReference>
<feature type="non-terminal residue" evidence="2">
    <location>
        <position position="1"/>
    </location>
</feature>
<dbReference type="EMBL" id="JAHWGI010001142">
    <property type="protein sequence ID" value="KAK3923256.1"/>
    <property type="molecule type" value="Genomic_DNA"/>
</dbReference>
<feature type="region of interest" description="Disordered" evidence="1">
    <location>
        <begin position="1"/>
        <end position="96"/>
    </location>
</feature>
<reference evidence="2" key="1">
    <citation type="submission" date="2021-07" db="EMBL/GenBank/DDBJ databases">
        <authorList>
            <person name="Catto M.A."/>
            <person name="Jacobson A."/>
            <person name="Kennedy G."/>
            <person name="Labadie P."/>
            <person name="Hunt B.G."/>
            <person name="Srinivasan R."/>
        </authorList>
    </citation>
    <scope>NUCLEOTIDE SEQUENCE</scope>
    <source>
        <strain evidence="2">PL_HMW_Pooled</strain>
        <tissue evidence="2">Head</tissue>
    </source>
</reference>
<keyword evidence="2" id="KW-0396">Initiation factor</keyword>
<reference evidence="2" key="2">
    <citation type="journal article" date="2023" name="BMC Genomics">
        <title>Pest status, molecular evolution, and epigenetic factors derived from the genome assembly of Frankliniella fusca, a thysanopteran phytovirus vector.</title>
        <authorList>
            <person name="Catto M.A."/>
            <person name="Labadie P.E."/>
            <person name="Jacobson A.L."/>
            <person name="Kennedy G.G."/>
            <person name="Srinivasan R."/>
            <person name="Hunt B.G."/>
        </authorList>
    </citation>
    <scope>NUCLEOTIDE SEQUENCE</scope>
    <source>
        <strain evidence="2">PL_HMW_Pooled</strain>
    </source>
</reference>
<evidence type="ECO:0000256" key="1">
    <source>
        <dbReference type="SAM" id="MobiDB-lite"/>
    </source>
</evidence>
<keyword evidence="2" id="KW-0648">Protein biosynthesis</keyword>
<evidence type="ECO:0000313" key="2">
    <source>
        <dbReference type="EMBL" id="KAK3923256.1"/>
    </source>
</evidence>
<evidence type="ECO:0000313" key="3">
    <source>
        <dbReference type="Proteomes" id="UP001219518"/>
    </source>
</evidence>
<keyword evidence="3" id="KW-1185">Reference proteome</keyword>
<organism evidence="2 3">
    <name type="scientific">Frankliniella fusca</name>
    <dbReference type="NCBI Taxonomy" id="407009"/>
    <lineage>
        <taxon>Eukaryota</taxon>
        <taxon>Metazoa</taxon>
        <taxon>Ecdysozoa</taxon>
        <taxon>Arthropoda</taxon>
        <taxon>Hexapoda</taxon>
        <taxon>Insecta</taxon>
        <taxon>Pterygota</taxon>
        <taxon>Neoptera</taxon>
        <taxon>Paraneoptera</taxon>
        <taxon>Thysanoptera</taxon>
        <taxon>Terebrantia</taxon>
        <taxon>Thripoidea</taxon>
        <taxon>Thripidae</taxon>
        <taxon>Frankliniella</taxon>
    </lineage>
</organism>
<proteinExistence type="predicted"/>
<gene>
    <name evidence="2" type="ORF">KUF71_000338</name>
</gene>
<dbReference type="AlphaFoldDB" id="A0AAE1LK81"/>
<protein>
    <submittedName>
        <fullName evidence="2">Eukaryotic translation initiation factor 3 subunit A</fullName>
    </submittedName>
</protein>
<accession>A0AAE1LK81</accession>